<comment type="subcellular location">
    <subcellularLocation>
        <location evidence="2">Chromosome</location>
        <location evidence="2">Centromere</location>
    </subcellularLocation>
    <subcellularLocation>
        <location evidence="1">Nucleus</location>
    </subcellularLocation>
</comment>
<dbReference type="Proteomes" id="UP000716291">
    <property type="component" value="Unassembled WGS sequence"/>
</dbReference>
<gene>
    <name evidence="8" type="ORF">G6F64_011677</name>
</gene>
<evidence type="ECO:0000313" key="8">
    <source>
        <dbReference type="EMBL" id="KAG1301575.1"/>
    </source>
</evidence>
<evidence type="ECO:0000313" key="9">
    <source>
        <dbReference type="Proteomes" id="UP000716291"/>
    </source>
</evidence>
<evidence type="ECO:0000256" key="7">
    <source>
        <dbReference type="SAM" id="Coils"/>
    </source>
</evidence>
<reference evidence="8" key="1">
    <citation type="journal article" date="2020" name="Microb. Genom.">
        <title>Genetic diversity of clinical and environmental Mucorales isolates obtained from an investigation of mucormycosis cases among solid organ transplant recipients.</title>
        <authorList>
            <person name="Nguyen M.H."/>
            <person name="Kaul D."/>
            <person name="Muto C."/>
            <person name="Cheng S.J."/>
            <person name="Richter R.A."/>
            <person name="Bruno V.M."/>
            <person name="Liu G."/>
            <person name="Beyhan S."/>
            <person name="Sundermann A.J."/>
            <person name="Mounaud S."/>
            <person name="Pasculle A.W."/>
            <person name="Nierman W.C."/>
            <person name="Driscoll E."/>
            <person name="Cumbie R."/>
            <person name="Clancy C.J."/>
            <person name="Dupont C.L."/>
        </authorList>
    </citation>
    <scope>NUCLEOTIDE SEQUENCE</scope>
    <source>
        <strain evidence="8">GL11</strain>
    </source>
</reference>
<dbReference type="CDD" id="cd23835">
    <property type="entry name" value="DRWD-N_CENP-O"/>
    <property type="match status" value="1"/>
</dbReference>
<comment type="similarity">
    <text evidence="3">Belongs to the CENP-O/MCM21 family.</text>
</comment>
<dbReference type="AlphaFoldDB" id="A0A9P6WYN6"/>
<sequence>MSDMIIDDNDTFLPTDSDKLKAQIKLLKERLVRATEKQKKLKKELLEEDISYLVVSKLTNAFTDPTVVAKKEMSNAKQEIFRQMREAVKSSCIQELISYHRLSGRTTFSFKKKHIGVRLETFYGKTYKEPYYLLFLRNNPSKVDKHTIPTFISVNDLERKFLPNNYETFIRIIHDCVQAYVSRREQINEVANLSKEYDIKILTENKAKSHFEMKAHINHHTRPILISMDYANKASAYPTQVKLTDERGTVSLNEYQETEELLLTSHHLADTLRSILQRIEV</sequence>
<evidence type="ECO:0000256" key="2">
    <source>
        <dbReference type="ARBA" id="ARBA00004584"/>
    </source>
</evidence>
<dbReference type="Pfam" id="PF09496">
    <property type="entry name" value="CENP-O"/>
    <property type="match status" value="1"/>
</dbReference>
<keyword evidence="5" id="KW-0539">Nucleus</keyword>
<dbReference type="PANTHER" id="PTHR14582">
    <property type="entry name" value="INNER KINETOCHORE SUBUNIT MAL2"/>
    <property type="match status" value="1"/>
</dbReference>
<evidence type="ECO:0008006" key="10">
    <source>
        <dbReference type="Google" id="ProtNLM"/>
    </source>
</evidence>
<evidence type="ECO:0000256" key="1">
    <source>
        <dbReference type="ARBA" id="ARBA00004123"/>
    </source>
</evidence>
<keyword evidence="9" id="KW-1185">Reference proteome</keyword>
<feature type="coiled-coil region" evidence="7">
    <location>
        <begin position="17"/>
        <end position="48"/>
    </location>
</feature>
<name>A0A9P6WYN6_RHIOR</name>
<accession>A0A9P6WYN6</accession>
<dbReference type="GO" id="GO:0005634">
    <property type="term" value="C:nucleus"/>
    <property type="evidence" value="ECO:0007669"/>
    <property type="project" value="UniProtKB-SubCell"/>
</dbReference>
<dbReference type="EMBL" id="JAANQT010002989">
    <property type="protein sequence ID" value="KAG1301575.1"/>
    <property type="molecule type" value="Genomic_DNA"/>
</dbReference>
<keyword evidence="6" id="KW-0137">Centromere</keyword>
<dbReference type="PANTHER" id="PTHR14582:SF1">
    <property type="entry name" value="CENTROMERE PROTEIN O"/>
    <property type="match status" value="1"/>
</dbReference>
<evidence type="ECO:0000256" key="6">
    <source>
        <dbReference type="ARBA" id="ARBA00023328"/>
    </source>
</evidence>
<comment type="caution">
    <text evidence="8">The sequence shown here is derived from an EMBL/GenBank/DDBJ whole genome shotgun (WGS) entry which is preliminary data.</text>
</comment>
<keyword evidence="7" id="KW-0175">Coiled coil</keyword>
<proteinExistence type="inferred from homology"/>
<evidence type="ECO:0000256" key="5">
    <source>
        <dbReference type="ARBA" id="ARBA00023242"/>
    </source>
</evidence>
<dbReference type="OrthoDB" id="10050372at2759"/>
<organism evidence="8 9">
    <name type="scientific">Rhizopus oryzae</name>
    <name type="common">Mucormycosis agent</name>
    <name type="synonym">Rhizopus arrhizus var. delemar</name>
    <dbReference type="NCBI Taxonomy" id="64495"/>
    <lineage>
        <taxon>Eukaryota</taxon>
        <taxon>Fungi</taxon>
        <taxon>Fungi incertae sedis</taxon>
        <taxon>Mucoromycota</taxon>
        <taxon>Mucoromycotina</taxon>
        <taxon>Mucoromycetes</taxon>
        <taxon>Mucorales</taxon>
        <taxon>Mucorineae</taxon>
        <taxon>Rhizopodaceae</taxon>
        <taxon>Rhizopus</taxon>
    </lineage>
</organism>
<dbReference type="GO" id="GO:0031511">
    <property type="term" value="C:Mis6-Sim4 complex"/>
    <property type="evidence" value="ECO:0007669"/>
    <property type="project" value="TreeGrafter"/>
</dbReference>
<evidence type="ECO:0000256" key="4">
    <source>
        <dbReference type="ARBA" id="ARBA00022454"/>
    </source>
</evidence>
<protein>
    <recommendedName>
        <fullName evidence="10">Cenp-O kinetochore centromere component</fullName>
    </recommendedName>
</protein>
<evidence type="ECO:0000256" key="3">
    <source>
        <dbReference type="ARBA" id="ARBA00007321"/>
    </source>
</evidence>
<dbReference type="InterPro" id="IPR018464">
    <property type="entry name" value="CENP-O"/>
</dbReference>
<keyword evidence="4" id="KW-0158">Chromosome</keyword>